<evidence type="ECO:0000313" key="9">
    <source>
        <dbReference type="EMBL" id="KAG9698520.1"/>
    </source>
</evidence>
<dbReference type="PANTHER" id="PTHR43590:SF1">
    <property type="entry name" value="ARSENIC RESISTANCE PROTEIN ARSH (AFU_ORTHOLOGUE AFUA_5G15030)"/>
    <property type="match status" value="1"/>
</dbReference>
<dbReference type="GO" id="GO:0016655">
    <property type="term" value="F:oxidoreductase activity, acting on NAD(P)H, quinone or similar compound as acceptor"/>
    <property type="evidence" value="ECO:0007669"/>
    <property type="project" value="TreeGrafter"/>
</dbReference>
<keyword evidence="6" id="KW-0521">NADP</keyword>
<keyword evidence="3" id="KW-0285">Flavoprotein</keyword>
<dbReference type="Proteomes" id="UP000779574">
    <property type="component" value="Unassembled WGS sequence"/>
</dbReference>
<protein>
    <submittedName>
        <fullName evidence="9">Arsenate resistance ArsH</fullName>
    </submittedName>
</protein>
<dbReference type="GO" id="GO:0000166">
    <property type="term" value="F:nucleotide binding"/>
    <property type="evidence" value="ECO:0007669"/>
    <property type="project" value="UniProtKB-KW"/>
</dbReference>
<evidence type="ECO:0000256" key="3">
    <source>
        <dbReference type="ARBA" id="ARBA00022630"/>
    </source>
</evidence>
<evidence type="ECO:0000256" key="1">
    <source>
        <dbReference type="ARBA" id="ARBA00001917"/>
    </source>
</evidence>
<dbReference type="SUPFAM" id="SSF52218">
    <property type="entry name" value="Flavoproteins"/>
    <property type="match status" value="1"/>
</dbReference>
<evidence type="ECO:0000256" key="4">
    <source>
        <dbReference type="ARBA" id="ARBA00022643"/>
    </source>
</evidence>
<organism evidence="9 10">
    <name type="scientific">Aureobasidium melanogenum</name>
    <name type="common">Aureobasidium pullulans var. melanogenum</name>
    <dbReference type="NCBI Taxonomy" id="46634"/>
    <lineage>
        <taxon>Eukaryota</taxon>
        <taxon>Fungi</taxon>
        <taxon>Dikarya</taxon>
        <taxon>Ascomycota</taxon>
        <taxon>Pezizomycotina</taxon>
        <taxon>Dothideomycetes</taxon>
        <taxon>Dothideomycetidae</taxon>
        <taxon>Dothideales</taxon>
        <taxon>Saccotheciaceae</taxon>
        <taxon>Aureobasidium</taxon>
    </lineage>
</organism>
<keyword evidence="4" id="KW-0288">FMN</keyword>
<comment type="caution">
    <text evidence="9">The sequence shown here is derived from an EMBL/GenBank/DDBJ whole genome shotgun (WGS) entry which is preliminary data.</text>
</comment>
<dbReference type="EMBL" id="JAHFXF010000052">
    <property type="protein sequence ID" value="KAG9698520.1"/>
    <property type="molecule type" value="Genomic_DNA"/>
</dbReference>
<accession>A0A9P8JE35</accession>
<evidence type="ECO:0000259" key="8">
    <source>
        <dbReference type="Pfam" id="PF03358"/>
    </source>
</evidence>
<proteinExistence type="predicted"/>
<evidence type="ECO:0000256" key="7">
    <source>
        <dbReference type="ARBA" id="ARBA00023002"/>
    </source>
</evidence>
<dbReference type="AlphaFoldDB" id="A0A9P8JE35"/>
<dbReference type="OrthoDB" id="8300214at2759"/>
<feature type="non-terminal residue" evidence="9">
    <location>
        <position position="1"/>
    </location>
</feature>
<reference evidence="9" key="2">
    <citation type="submission" date="2021-08" db="EMBL/GenBank/DDBJ databases">
        <authorList>
            <person name="Gostincar C."/>
            <person name="Sun X."/>
            <person name="Song Z."/>
            <person name="Gunde-Cimerman N."/>
        </authorList>
    </citation>
    <scope>NUCLEOTIDE SEQUENCE</scope>
    <source>
        <strain evidence="9">EXF-9911</strain>
    </source>
</reference>
<dbReference type="InterPro" id="IPR029039">
    <property type="entry name" value="Flavoprotein-like_sf"/>
</dbReference>
<dbReference type="FunFam" id="3.40.50.360:FF:000027">
    <property type="entry name" value="Arsenical resistance protein ArsH"/>
    <property type="match status" value="1"/>
</dbReference>
<evidence type="ECO:0000256" key="5">
    <source>
        <dbReference type="ARBA" id="ARBA00022741"/>
    </source>
</evidence>
<keyword evidence="5" id="KW-0547">Nucleotide-binding</keyword>
<dbReference type="Gene3D" id="3.40.50.360">
    <property type="match status" value="1"/>
</dbReference>
<sequence length="338" mass="38048">MAAGDNRVHGDLNNTEVMRETNFLIPDPTYAGKTLAILESEDDAEIRSKYRPFLTSPEVANGDWISQSELSTVLKMSEADLAKTGGNRLKILVLYGSLRERSYSRLLAYECSRILWRLGADVRVFDPSGLPVKDDVQHQHPKVQELRELSKWSDGHVWVSPEQHGNLTAVFKNQIDWVPLSTGSVRPTQGRTLAIAQVSGGSQSFNTVNSLRVLGRWMRMFAIPNQSSIPMAYTQFTDALDEQDHDAFIKAEGGSRLKPSGNRDRVVDVMEELFKYTLIMREHFDLFGDRHSERKEKEAKRLREVEVTKQEEKAGQEGNATSMITAKLVNGIDVNGVK</sequence>
<dbReference type="NCBIfam" id="TIGR02690">
    <property type="entry name" value="resist_ArsH"/>
    <property type="match status" value="1"/>
</dbReference>
<name>A0A9P8JE35_AURME</name>
<evidence type="ECO:0000313" key="10">
    <source>
        <dbReference type="Proteomes" id="UP000779574"/>
    </source>
</evidence>
<evidence type="ECO:0000256" key="2">
    <source>
        <dbReference type="ARBA" id="ARBA00011881"/>
    </source>
</evidence>
<dbReference type="InterPro" id="IPR005025">
    <property type="entry name" value="FMN_Rdtase-like_dom"/>
</dbReference>
<gene>
    <name evidence="9" type="ORF">KCU76_g2216</name>
</gene>
<keyword evidence="7" id="KW-0560">Oxidoreductase</keyword>
<evidence type="ECO:0000256" key="6">
    <source>
        <dbReference type="ARBA" id="ARBA00022857"/>
    </source>
</evidence>
<reference evidence="9" key="1">
    <citation type="journal article" date="2021" name="J Fungi (Basel)">
        <title>Virulence traits and population genomics of the black yeast Aureobasidium melanogenum.</title>
        <authorList>
            <person name="Cernosa A."/>
            <person name="Sun X."/>
            <person name="Gostincar C."/>
            <person name="Fang C."/>
            <person name="Gunde-Cimerman N."/>
            <person name="Song Z."/>
        </authorList>
    </citation>
    <scope>NUCLEOTIDE SEQUENCE</scope>
    <source>
        <strain evidence="9">EXF-9911</strain>
    </source>
</reference>
<comment type="subunit">
    <text evidence="2">Homotetramer.</text>
</comment>
<feature type="domain" description="NADPH-dependent FMN reductase-like" evidence="8">
    <location>
        <begin position="90"/>
        <end position="232"/>
    </location>
</feature>
<dbReference type="InterPro" id="IPR014063">
    <property type="entry name" value="Arsenate-R_ArsH"/>
</dbReference>
<comment type="cofactor">
    <cofactor evidence="1">
        <name>FMN</name>
        <dbReference type="ChEBI" id="CHEBI:58210"/>
    </cofactor>
</comment>
<dbReference type="Pfam" id="PF03358">
    <property type="entry name" value="FMN_red"/>
    <property type="match status" value="1"/>
</dbReference>
<dbReference type="PANTHER" id="PTHR43590">
    <property type="entry name" value="ARSENIC RESISTANCE PROTEIN ARSH (AFU_ORTHOLOGUE AFUA_5G15030)"/>
    <property type="match status" value="1"/>
</dbReference>